<dbReference type="Pfam" id="PF00394">
    <property type="entry name" value="Cu-oxidase"/>
    <property type="match status" value="1"/>
</dbReference>
<evidence type="ECO:0000259" key="7">
    <source>
        <dbReference type="Pfam" id="PF07732"/>
    </source>
</evidence>
<dbReference type="InterPro" id="IPR001117">
    <property type="entry name" value="Cu-oxidase_2nd"/>
</dbReference>
<keyword evidence="3" id="KW-0560">Oxidoreductase</keyword>
<dbReference type="CDD" id="cd13880">
    <property type="entry name" value="CuRO_2_MaLCC_like"/>
    <property type="match status" value="1"/>
</dbReference>
<dbReference type="Gene3D" id="2.60.40.420">
    <property type="entry name" value="Cupredoxins - blue copper proteins"/>
    <property type="match status" value="3"/>
</dbReference>
<dbReference type="InterPro" id="IPR008972">
    <property type="entry name" value="Cupredoxin"/>
</dbReference>
<dbReference type="CDD" id="cd13854">
    <property type="entry name" value="CuRO_1_MaLCC_like"/>
    <property type="match status" value="1"/>
</dbReference>
<comment type="caution">
    <text evidence="8">The sequence shown here is derived from an EMBL/GenBank/DDBJ whole genome shotgun (WGS) entry which is preliminary data.</text>
</comment>
<evidence type="ECO:0000259" key="5">
    <source>
        <dbReference type="Pfam" id="PF00394"/>
    </source>
</evidence>
<comment type="similarity">
    <text evidence="1">Belongs to the multicopper oxidase family.</text>
</comment>
<dbReference type="PROSITE" id="PS00080">
    <property type="entry name" value="MULTICOPPER_OXIDASE2"/>
    <property type="match status" value="1"/>
</dbReference>
<dbReference type="PROSITE" id="PS00079">
    <property type="entry name" value="MULTICOPPER_OXIDASE1"/>
    <property type="match status" value="1"/>
</dbReference>
<evidence type="ECO:0000313" key="8">
    <source>
        <dbReference type="EMBL" id="KAL1306265.1"/>
    </source>
</evidence>
<feature type="domain" description="Plastocyanin-like" evidence="7">
    <location>
        <begin position="112"/>
        <end position="227"/>
    </location>
</feature>
<dbReference type="PANTHER" id="PTHR11709:SF71">
    <property type="entry name" value="OXIDOREDUCTASE TPCJ"/>
    <property type="match status" value="1"/>
</dbReference>
<dbReference type="InterPro" id="IPR002355">
    <property type="entry name" value="Cu_oxidase_Cu_BS"/>
</dbReference>
<evidence type="ECO:0008006" key="10">
    <source>
        <dbReference type="Google" id="ProtNLM"/>
    </source>
</evidence>
<evidence type="ECO:0000256" key="2">
    <source>
        <dbReference type="ARBA" id="ARBA00022723"/>
    </source>
</evidence>
<dbReference type="InterPro" id="IPR045087">
    <property type="entry name" value="Cu-oxidase_fam"/>
</dbReference>
<evidence type="ECO:0000313" key="9">
    <source>
        <dbReference type="Proteomes" id="UP001562354"/>
    </source>
</evidence>
<evidence type="ECO:0000259" key="6">
    <source>
        <dbReference type="Pfam" id="PF07731"/>
    </source>
</evidence>
<name>A0ABR3PKK7_9PEZI</name>
<evidence type="ECO:0000256" key="3">
    <source>
        <dbReference type="ARBA" id="ARBA00023002"/>
    </source>
</evidence>
<organism evidence="8 9">
    <name type="scientific">Neodothiora populina</name>
    <dbReference type="NCBI Taxonomy" id="2781224"/>
    <lineage>
        <taxon>Eukaryota</taxon>
        <taxon>Fungi</taxon>
        <taxon>Dikarya</taxon>
        <taxon>Ascomycota</taxon>
        <taxon>Pezizomycotina</taxon>
        <taxon>Dothideomycetes</taxon>
        <taxon>Dothideomycetidae</taxon>
        <taxon>Dothideales</taxon>
        <taxon>Dothioraceae</taxon>
        <taxon>Neodothiora</taxon>
    </lineage>
</organism>
<dbReference type="RefSeq" id="XP_069202538.1">
    <property type="nucleotide sequence ID" value="XM_069343987.1"/>
</dbReference>
<dbReference type="SUPFAM" id="SSF49503">
    <property type="entry name" value="Cupredoxins"/>
    <property type="match status" value="3"/>
</dbReference>
<dbReference type="Proteomes" id="UP001562354">
    <property type="component" value="Unassembled WGS sequence"/>
</dbReference>
<proteinExistence type="inferred from homology"/>
<dbReference type="Pfam" id="PF07731">
    <property type="entry name" value="Cu-oxidase_2"/>
    <property type="match status" value="1"/>
</dbReference>
<gene>
    <name evidence="8" type="ORF">AAFC00_004354</name>
</gene>
<dbReference type="PANTHER" id="PTHR11709">
    <property type="entry name" value="MULTI-COPPER OXIDASE"/>
    <property type="match status" value="1"/>
</dbReference>
<feature type="domain" description="Plastocyanin-like" evidence="5">
    <location>
        <begin position="238"/>
        <end position="419"/>
    </location>
</feature>
<dbReference type="CDD" id="cd13901">
    <property type="entry name" value="CuRO_3_MaLCC_like"/>
    <property type="match status" value="1"/>
</dbReference>
<sequence>MMGVAKTCWETILKFAALAHVIEYDLGQEPLRLPISDVTSHTRGVTFSPHNATTGAFQCHYPKLGNGWMACNTANDRSCWLKNTRTGDKYDIHTNYEDIAPPGVTREYWLNVESTVLTLDGYVKESGLTFNGTYPGPVLEACWGDTVIVHVTNKIIDNGTTIHWHGIRQHGSNQMDGVNGVTQCPIALNDTFTYKFDITQYGTTWYHSHYKLQYSDGIAAALTLYGPSSASYDEAFQPVLINDWAHDGADDLFREELLGAPPLMDNIIFNGTGTFSCSNEDPKCCSPCKLSSGPGKCIPNPHCSDAGAVVPGAPFKMTVKKGKRHLLRLINASSESMFIFSIDGHELEIIATDLVAITPYKTDSLFLGIGQRYSVIVHAKTDDKELEATGGNYWIRTRLATGCGSIEQSLETTGILTYAGFVANTPATHTQQFRTACADEPRASLNPVVPWYPRKDQILGSLDAYTFEAGIAPASNEVTDSGYARWDLANDPLFLNYSDPTIVHTDNSGFVYPSNYAVIDYNFTAGYVWLIITAQNLTDVLHRDKNEIPAAHPIHLHGHDFVILAQENSTFNASRDMPNFNFNNPPRRDVAMLDQSGYLALAFKPDNPGVWLVHCHIAFHAASGLALQILERENEITSAMGGVAALDPVKQGCKKWDEWGLRYKQLDSGI</sequence>
<dbReference type="EMBL" id="JBFMKM010000005">
    <property type="protein sequence ID" value="KAL1306265.1"/>
    <property type="molecule type" value="Genomic_DNA"/>
</dbReference>
<feature type="domain" description="Plastocyanin-like" evidence="6">
    <location>
        <begin position="512"/>
        <end position="634"/>
    </location>
</feature>
<evidence type="ECO:0000256" key="4">
    <source>
        <dbReference type="ARBA" id="ARBA00023008"/>
    </source>
</evidence>
<dbReference type="InterPro" id="IPR033138">
    <property type="entry name" value="Cu_oxidase_CS"/>
</dbReference>
<accession>A0ABR3PKK7</accession>
<evidence type="ECO:0000256" key="1">
    <source>
        <dbReference type="ARBA" id="ARBA00010609"/>
    </source>
</evidence>
<keyword evidence="4" id="KW-0186">Copper</keyword>
<dbReference type="InterPro" id="IPR011706">
    <property type="entry name" value="Cu-oxidase_C"/>
</dbReference>
<dbReference type="Pfam" id="PF07732">
    <property type="entry name" value="Cu-oxidase_3"/>
    <property type="match status" value="1"/>
</dbReference>
<dbReference type="GeneID" id="95978054"/>
<dbReference type="InterPro" id="IPR011707">
    <property type="entry name" value="Cu-oxidase-like_N"/>
</dbReference>
<reference evidence="8 9" key="1">
    <citation type="submission" date="2024-07" db="EMBL/GenBank/DDBJ databases">
        <title>Draft sequence of the Neodothiora populina.</title>
        <authorList>
            <person name="Drown D.D."/>
            <person name="Schuette U.S."/>
            <person name="Buechlein A.B."/>
            <person name="Rusch D.R."/>
            <person name="Winton L.W."/>
            <person name="Adams G.A."/>
        </authorList>
    </citation>
    <scope>NUCLEOTIDE SEQUENCE [LARGE SCALE GENOMIC DNA]</scope>
    <source>
        <strain evidence="8 9">CPC 39397</strain>
    </source>
</reference>
<keyword evidence="9" id="KW-1185">Reference proteome</keyword>
<protein>
    <recommendedName>
        <fullName evidence="10">Laccase</fullName>
    </recommendedName>
</protein>
<keyword evidence="2" id="KW-0479">Metal-binding</keyword>